<keyword evidence="1" id="KW-0732">Signal</keyword>
<evidence type="ECO:0000313" key="3">
    <source>
        <dbReference type="Proteomes" id="UP000824782"/>
    </source>
</evidence>
<dbReference type="Proteomes" id="UP000824782">
    <property type="component" value="Unassembled WGS sequence"/>
</dbReference>
<reference evidence="2" key="1">
    <citation type="thesis" date="2020" institute="ProQuest LLC" country="789 East Eisenhower Parkway, Ann Arbor, MI, USA">
        <title>Comparative Genomics and Chromosome Evolution.</title>
        <authorList>
            <person name="Mudd A.B."/>
        </authorList>
    </citation>
    <scope>NUCLEOTIDE SEQUENCE</scope>
    <source>
        <strain evidence="2">237g6f4</strain>
        <tissue evidence="2">Blood</tissue>
    </source>
</reference>
<name>A0AAV7C4L6_ENGPU</name>
<protein>
    <submittedName>
        <fullName evidence="2">Uncharacterized protein</fullName>
    </submittedName>
</protein>
<gene>
    <name evidence="2" type="ORF">GDO81_011084</name>
</gene>
<comment type="caution">
    <text evidence="2">The sequence shown here is derived from an EMBL/GenBank/DDBJ whole genome shotgun (WGS) entry which is preliminary data.</text>
</comment>
<evidence type="ECO:0000313" key="2">
    <source>
        <dbReference type="EMBL" id="KAG8579879.1"/>
    </source>
</evidence>
<dbReference type="EMBL" id="WNYA01000004">
    <property type="protein sequence ID" value="KAG8579879.1"/>
    <property type="molecule type" value="Genomic_DNA"/>
</dbReference>
<feature type="signal peptide" evidence="1">
    <location>
        <begin position="1"/>
        <end position="17"/>
    </location>
</feature>
<keyword evidence="3" id="KW-1185">Reference proteome</keyword>
<dbReference type="AlphaFoldDB" id="A0AAV7C4L6"/>
<proteinExistence type="predicted"/>
<accession>A0AAV7C4L6</accession>
<feature type="chain" id="PRO_5043529508" evidence="1">
    <location>
        <begin position="18"/>
        <end position="194"/>
    </location>
</feature>
<sequence>MCRLLFIGLLMSNAVQITTCPCALLSDEWRSPDVYIGTCPPLRTHLTAAMEVSMKYRTQGSLPIGTQKRTHYIPRIPEEAGTSTQGTPTAGHRLSQPEAPVVRVGTDEGPGEQPPLPVFRAPLAPPPDVPRFRRPAHDPCSAIIETSPYYVYFKIITDKEAERQDLQRVLCERTVVDKDLPRTAKYRHFRSYEH</sequence>
<evidence type="ECO:0000256" key="1">
    <source>
        <dbReference type="SAM" id="SignalP"/>
    </source>
</evidence>
<organism evidence="2 3">
    <name type="scientific">Engystomops pustulosus</name>
    <name type="common">Tungara frog</name>
    <name type="synonym">Physalaemus pustulosus</name>
    <dbReference type="NCBI Taxonomy" id="76066"/>
    <lineage>
        <taxon>Eukaryota</taxon>
        <taxon>Metazoa</taxon>
        <taxon>Chordata</taxon>
        <taxon>Craniata</taxon>
        <taxon>Vertebrata</taxon>
        <taxon>Euteleostomi</taxon>
        <taxon>Amphibia</taxon>
        <taxon>Batrachia</taxon>
        <taxon>Anura</taxon>
        <taxon>Neobatrachia</taxon>
        <taxon>Hyloidea</taxon>
        <taxon>Leptodactylidae</taxon>
        <taxon>Leiuperinae</taxon>
        <taxon>Engystomops</taxon>
    </lineage>
</organism>